<dbReference type="Pfam" id="PF07727">
    <property type="entry name" value="RVT_2"/>
    <property type="match status" value="1"/>
</dbReference>
<dbReference type="STRING" id="57577.A0A2K3JZH9"/>
<gene>
    <name evidence="2" type="ORF">L195_g059684</name>
</gene>
<reference evidence="2 3" key="2">
    <citation type="journal article" date="2017" name="Front. Plant Sci.">
        <title>Gene Classification and Mining of Molecular Markers Useful in Red Clover (Trifolium pratense) Breeding.</title>
        <authorList>
            <person name="Istvanek J."/>
            <person name="Dluhosova J."/>
            <person name="Dluhos P."/>
            <person name="Patkova L."/>
            <person name="Nedelnik J."/>
            <person name="Repkova J."/>
        </authorList>
    </citation>
    <scope>NUCLEOTIDE SEQUENCE [LARGE SCALE GENOMIC DNA]</scope>
    <source>
        <strain evidence="3">cv. Tatra</strain>
        <tissue evidence="2">Young leaves</tissue>
    </source>
</reference>
<dbReference type="Proteomes" id="UP000236291">
    <property type="component" value="Unassembled WGS sequence"/>
</dbReference>
<sequence length="166" mass="18696">MTTLPPNKKAVGCKWVFKLKLHADGSIERHKARLVAKGFTQTEGIDYMDTFSPVVKMTTVRTFMAIDAAQNWPLFQLDVNTAFLHGDLNEEVYMQPPPGLVLDKPDLVCKLQRSLYGLKQASREWNAKLTETLVTSGYKQSKADYSLFTKQSTTGFTAILVYVDDL</sequence>
<feature type="domain" description="Reverse transcriptase Ty1/copia-type" evidence="1">
    <location>
        <begin position="3"/>
        <end position="166"/>
    </location>
</feature>
<comment type="caution">
    <text evidence="2">The sequence shown here is derived from an EMBL/GenBank/DDBJ whole genome shotgun (WGS) entry which is preliminary data.</text>
</comment>
<protein>
    <submittedName>
        <fullName evidence="2">Retrovirus-related Pol polyprotein from transposon TNT 1-94</fullName>
    </submittedName>
</protein>
<dbReference type="EMBL" id="ASHM01132067">
    <property type="protein sequence ID" value="PNX59428.1"/>
    <property type="molecule type" value="Genomic_DNA"/>
</dbReference>
<evidence type="ECO:0000313" key="2">
    <source>
        <dbReference type="EMBL" id="PNX59428.1"/>
    </source>
</evidence>
<name>A0A2K3JZH9_TRIPR</name>
<dbReference type="InterPro" id="IPR043502">
    <property type="entry name" value="DNA/RNA_pol_sf"/>
</dbReference>
<proteinExistence type="predicted"/>
<evidence type="ECO:0000313" key="3">
    <source>
        <dbReference type="Proteomes" id="UP000236291"/>
    </source>
</evidence>
<organism evidence="2 3">
    <name type="scientific">Trifolium pratense</name>
    <name type="common">Red clover</name>
    <dbReference type="NCBI Taxonomy" id="57577"/>
    <lineage>
        <taxon>Eukaryota</taxon>
        <taxon>Viridiplantae</taxon>
        <taxon>Streptophyta</taxon>
        <taxon>Embryophyta</taxon>
        <taxon>Tracheophyta</taxon>
        <taxon>Spermatophyta</taxon>
        <taxon>Magnoliopsida</taxon>
        <taxon>eudicotyledons</taxon>
        <taxon>Gunneridae</taxon>
        <taxon>Pentapetalae</taxon>
        <taxon>rosids</taxon>
        <taxon>fabids</taxon>
        <taxon>Fabales</taxon>
        <taxon>Fabaceae</taxon>
        <taxon>Papilionoideae</taxon>
        <taxon>50 kb inversion clade</taxon>
        <taxon>NPAAA clade</taxon>
        <taxon>Hologalegina</taxon>
        <taxon>IRL clade</taxon>
        <taxon>Trifolieae</taxon>
        <taxon>Trifolium</taxon>
    </lineage>
</organism>
<evidence type="ECO:0000259" key="1">
    <source>
        <dbReference type="Pfam" id="PF07727"/>
    </source>
</evidence>
<accession>A0A2K3JZH9</accession>
<dbReference type="PANTHER" id="PTHR43383:SF2">
    <property type="entry name" value="AMIDOHYDROLASE 2 FAMILY PROTEIN"/>
    <property type="match status" value="1"/>
</dbReference>
<dbReference type="SUPFAM" id="SSF56672">
    <property type="entry name" value="DNA/RNA polymerases"/>
    <property type="match status" value="1"/>
</dbReference>
<reference evidence="2 3" key="1">
    <citation type="journal article" date="2014" name="Am. J. Bot.">
        <title>Genome assembly and annotation for red clover (Trifolium pratense; Fabaceae).</title>
        <authorList>
            <person name="Istvanek J."/>
            <person name="Jaros M."/>
            <person name="Krenek A."/>
            <person name="Repkova J."/>
        </authorList>
    </citation>
    <scope>NUCLEOTIDE SEQUENCE [LARGE SCALE GENOMIC DNA]</scope>
    <source>
        <strain evidence="3">cv. Tatra</strain>
        <tissue evidence="2">Young leaves</tissue>
    </source>
</reference>
<feature type="non-terminal residue" evidence="2">
    <location>
        <position position="166"/>
    </location>
</feature>
<dbReference type="AlphaFoldDB" id="A0A2K3JZH9"/>
<dbReference type="PANTHER" id="PTHR43383">
    <property type="entry name" value="NODULIN 6"/>
    <property type="match status" value="1"/>
</dbReference>
<dbReference type="InterPro" id="IPR013103">
    <property type="entry name" value="RVT_2"/>
</dbReference>